<comment type="caution">
    <text evidence="2">The sequence shown here is derived from an EMBL/GenBank/DDBJ whole genome shotgun (WGS) entry which is preliminary data.</text>
</comment>
<sequence length="121" mass="13258">MPPTRKTHQNAISGITKDRVNKPYQWNSAIQNHARNMLIRRGLESNLQNMNAIAAALLAKENDVPEVEMVDAEVEKLKTLADSVWASSSPEDAEQVLDPTGSPRKTVVAPDVTGLRASVIE</sequence>
<dbReference type="Proteomes" id="UP000015441">
    <property type="component" value="Unassembled WGS sequence"/>
</dbReference>
<evidence type="ECO:0000256" key="1">
    <source>
        <dbReference type="SAM" id="MobiDB-lite"/>
    </source>
</evidence>
<protein>
    <submittedName>
        <fullName evidence="2">EKA-like protein</fullName>
    </submittedName>
</protein>
<name>N1JEQ4_BLUG1</name>
<feature type="region of interest" description="Disordered" evidence="1">
    <location>
        <begin position="88"/>
        <end position="107"/>
    </location>
</feature>
<organism evidence="2 3">
    <name type="scientific">Blumeria graminis f. sp. hordei (strain DH14)</name>
    <name type="common">Barley powdery mildew</name>
    <name type="synonym">Oidium monilioides f. sp. hordei</name>
    <dbReference type="NCBI Taxonomy" id="546991"/>
    <lineage>
        <taxon>Eukaryota</taxon>
        <taxon>Fungi</taxon>
        <taxon>Dikarya</taxon>
        <taxon>Ascomycota</taxon>
        <taxon>Pezizomycotina</taxon>
        <taxon>Leotiomycetes</taxon>
        <taxon>Erysiphales</taxon>
        <taxon>Erysiphaceae</taxon>
        <taxon>Blumeria</taxon>
        <taxon>Blumeria hordei</taxon>
    </lineage>
</organism>
<reference evidence="2 3" key="1">
    <citation type="journal article" date="2010" name="Science">
        <title>Genome expansion and gene loss in powdery mildew fungi reveal tradeoffs in extreme parasitism.</title>
        <authorList>
            <person name="Spanu P.D."/>
            <person name="Abbott J.C."/>
            <person name="Amselem J."/>
            <person name="Burgis T.A."/>
            <person name="Soanes D.M."/>
            <person name="Stueber K."/>
            <person name="Ver Loren van Themaat E."/>
            <person name="Brown J.K.M."/>
            <person name="Butcher S.A."/>
            <person name="Gurr S.J."/>
            <person name="Lebrun M.-H."/>
            <person name="Ridout C.J."/>
            <person name="Schulze-Lefert P."/>
            <person name="Talbot N.J."/>
            <person name="Ahmadinejad N."/>
            <person name="Ametz C."/>
            <person name="Barton G.R."/>
            <person name="Benjdia M."/>
            <person name="Bidzinski P."/>
            <person name="Bindschedler L.V."/>
            <person name="Both M."/>
            <person name="Brewer M.T."/>
            <person name="Cadle-Davidson L."/>
            <person name="Cadle-Davidson M.M."/>
            <person name="Collemare J."/>
            <person name="Cramer R."/>
            <person name="Frenkel O."/>
            <person name="Godfrey D."/>
            <person name="Harriman J."/>
            <person name="Hoede C."/>
            <person name="King B.C."/>
            <person name="Klages S."/>
            <person name="Kleemann J."/>
            <person name="Knoll D."/>
            <person name="Koti P.S."/>
            <person name="Kreplak J."/>
            <person name="Lopez-Ruiz F.J."/>
            <person name="Lu X."/>
            <person name="Maekawa T."/>
            <person name="Mahanil S."/>
            <person name="Micali C."/>
            <person name="Milgroom M.G."/>
            <person name="Montana G."/>
            <person name="Noir S."/>
            <person name="O'Connell R.J."/>
            <person name="Oberhaensli S."/>
            <person name="Parlange F."/>
            <person name="Pedersen C."/>
            <person name="Quesneville H."/>
            <person name="Reinhardt R."/>
            <person name="Rott M."/>
            <person name="Sacristan S."/>
            <person name="Schmidt S.M."/>
            <person name="Schoen M."/>
            <person name="Skamnioti P."/>
            <person name="Sommer H."/>
            <person name="Stephens A."/>
            <person name="Takahara H."/>
            <person name="Thordal-Christensen H."/>
            <person name="Vigouroux M."/>
            <person name="Wessling R."/>
            <person name="Wicker T."/>
            <person name="Panstruga R."/>
        </authorList>
    </citation>
    <scope>NUCLEOTIDE SEQUENCE [LARGE SCALE GENOMIC DNA]</scope>
    <source>
        <strain evidence="2">DH14</strain>
    </source>
</reference>
<dbReference type="InParanoid" id="N1JEQ4"/>
<evidence type="ECO:0000313" key="3">
    <source>
        <dbReference type="Proteomes" id="UP000015441"/>
    </source>
</evidence>
<gene>
    <name evidence="2" type="ORF">BGHDH14_bgh00224</name>
</gene>
<dbReference type="EMBL" id="CAUH01002447">
    <property type="protein sequence ID" value="CCU76392.1"/>
    <property type="molecule type" value="Genomic_DNA"/>
</dbReference>
<accession>N1JEQ4</accession>
<dbReference type="HOGENOM" id="CLU_2037650_0_0_1"/>
<dbReference type="AlphaFoldDB" id="N1JEQ4"/>
<evidence type="ECO:0000313" key="2">
    <source>
        <dbReference type="EMBL" id="CCU76392.1"/>
    </source>
</evidence>
<keyword evidence="3" id="KW-1185">Reference proteome</keyword>
<proteinExistence type="predicted"/>